<dbReference type="EMBL" id="ML987189">
    <property type="protein sequence ID" value="KAF2257044.1"/>
    <property type="molecule type" value="Genomic_DNA"/>
</dbReference>
<accession>A0A6A6J2I3</accession>
<evidence type="ECO:0000256" key="1">
    <source>
        <dbReference type="SAM" id="MobiDB-lite"/>
    </source>
</evidence>
<reference evidence="2" key="1">
    <citation type="journal article" date="2020" name="Stud. Mycol.">
        <title>101 Dothideomycetes genomes: a test case for predicting lifestyles and emergence of pathogens.</title>
        <authorList>
            <person name="Haridas S."/>
            <person name="Albert R."/>
            <person name="Binder M."/>
            <person name="Bloem J."/>
            <person name="Labutti K."/>
            <person name="Salamov A."/>
            <person name="Andreopoulos B."/>
            <person name="Baker S."/>
            <person name="Barry K."/>
            <person name="Bills G."/>
            <person name="Bluhm B."/>
            <person name="Cannon C."/>
            <person name="Castanera R."/>
            <person name="Culley D."/>
            <person name="Daum C."/>
            <person name="Ezra D."/>
            <person name="Gonzalez J."/>
            <person name="Henrissat B."/>
            <person name="Kuo A."/>
            <person name="Liang C."/>
            <person name="Lipzen A."/>
            <person name="Lutzoni F."/>
            <person name="Magnuson J."/>
            <person name="Mondo S."/>
            <person name="Nolan M."/>
            <person name="Ohm R."/>
            <person name="Pangilinan J."/>
            <person name="Park H.-J."/>
            <person name="Ramirez L."/>
            <person name="Alfaro M."/>
            <person name="Sun H."/>
            <person name="Tritt A."/>
            <person name="Yoshinaga Y."/>
            <person name="Zwiers L.-H."/>
            <person name="Turgeon B."/>
            <person name="Goodwin S."/>
            <person name="Spatafora J."/>
            <person name="Crous P."/>
            <person name="Grigoriev I."/>
        </authorList>
    </citation>
    <scope>NUCLEOTIDE SEQUENCE</scope>
    <source>
        <strain evidence="2">CBS 122368</strain>
    </source>
</reference>
<dbReference type="AlphaFoldDB" id="A0A6A6J2I3"/>
<feature type="compositionally biased region" description="Polar residues" evidence="1">
    <location>
        <begin position="46"/>
        <end position="65"/>
    </location>
</feature>
<evidence type="ECO:0000313" key="3">
    <source>
        <dbReference type="Proteomes" id="UP000800094"/>
    </source>
</evidence>
<feature type="region of interest" description="Disordered" evidence="1">
    <location>
        <begin position="142"/>
        <end position="179"/>
    </location>
</feature>
<dbReference type="GeneID" id="54581021"/>
<protein>
    <submittedName>
        <fullName evidence="2">Uncharacterized protein</fullName>
    </submittedName>
</protein>
<dbReference type="Proteomes" id="UP000800094">
    <property type="component" value="Unassembled WGS sequence"/>
</dbReference>
<organism evidence="2 3">
    <name type="scientific">Trematosphaeria pertusa</name>
    <dbReference type="NCBI Taxonomy" id="390896"/>
    <lineage>
        <taxon>Eukaryota</taxon>
        <taxon>Fungi</taxon>
        <taxon>Dikarya</taxon>
        <taxon>Ascomycota</taxon>
        <taxon>Pezizomycotina</taxon>
        <taxon>Dothideomycetes</taxon>
        <taxon>Pleosporomycetidae</taxon>
        <taxon>Pleosporales</taxon>
        <taxon>Massarineae</taxon>
        <taxon>Trematosphaeriaceae</taxon>
        <taxon>Trematosphaeria</taxon>
    </lineage>
</organism>
<feature type="region of interest" description="Disordered" evidence="1">
    <location>
        <begin position="1"/>
        <end position="85"/>
    </location>
</feature>
<feature type="compositionally biased region" description="Basic and acidic residues" evidence="1">
    <location>
        <begin position="168"/>
        <end position="179"/>
    </location>
</feature>
<gene>
    <name evidence="2" type="ORF">BU26DRAFT_513767</name>
</gene>
<evidence type="ECO:0000313" key="2">
    <source>
        <dbReference type="EMBL" id="KAF2257044.1"/>
    </source>
</evidence>
<dbReference type="RefSeq" id="XP_033692048.1">
    <property type="nucleotide sequence ID" value="XM_033827691.1"/>
</dbReference>
<name>A0A6A6J2I3_9PLEO</name>
<dbReference type="OrthoDB" id="5372011at2759"/>
<proteinExistence type="predicted"/>
<keyword evidence="3" id="KW-1185">Reference proteome</keyword>
<sequence length="179" mass="19818">MPPPPNTPQSNANANPNPPPTNASAFLATVLNPPTTASRTPPHLRMSSNRGGQSEFTATQRSLQARNKPYEGAAATREGEAYETRQRREEAASILQNLEMLIWYSSARNESLSQTRHHFQNVVLGVDRDDDIQWLEEWEVPPERRVRKDGEDTVMGGGSGSSPARSAKGKEREKGKRKA</sequence>
<feature type="compositionally biased region" description="Basic and acidic residues" evidence="1">
    <location>
        <begin position="142"/>
        <end position="151"/>
    </location>
</feature>